<proteinExistence type="predicted"/>
<reference evidence="6 7" key="1">
    <citation type="submission" date="2019-03" db="EMBL/GenBank/DDBJ databases">
        <title>Algoriphagus aquimaris sp. nov., isolated form marine sediment in Pohang, Korea.</title>
        <authorList>
            <person name="Kim J."/>
            <person name="Yoon S.-H."/>
            <person name="Lee S.-S."/>
        </authorList>
    </citation>
    <scope>NUCLEOTIDE SEQUENCE [LARGE SCALE GENOMIC DNA]</scope>
    <source>
        <strain evidence="6 7">F21</strain>
    </source>
</reference>
<dbReference type="RefSeq" id="WP_133390290.1">
    <property type="nucleotide sequence ID" value="NZ_SMUW01000030.1"/>
</dbReference>
<dbReference type="Gene3D" id="2.30.110.10">
    <property type="entry name" value="Electron Transport, Fmn-binding Protein, Chain A"/>
    <property type="match status" value="1"/>
</dbReference>
<keyword evidence="3" id="KW-0288">FMN</keyword>
<dbReference type="InterPro" id="IPR024624">
    <property type="entry name" value="Pyridox_Oxase_Alr4036_FMN-bd"/>
</dbReference>
<dbReference type="GO" id="GO:0008615">
    <property type="term" value="P:pyridoxine biosynthetic process"/>
    <property type="evidence" value="ECO:0007669"/>
    <property type="project" value="InterPro"/>
</dbReference>
<keyword evidence="4" id="KW-0560">Oxidoreductase</keyword>
<dbReference type="GO" id="GO:0010181">
    <property type="term" value="F:FMN binding"/>
    <property type="evidence" value="ECO:0007669"/>
    <property type="project" value="InterPro"/>
</dbReference>
<dbReference type="InterPro" id="IPR012349">
    <property type="entry name" value="Split_barrel_FMN-bd"/>
</dbReference>
<keyword evidence="7" id="KW-1185">Reference proteome</keyword>
<dbReference type="Proteomes" id="UP000295438">
    <property type="component" value="Unassembled WGS sequence"/>
</dbReference>
<dbReference type="AlphaFoldDB" id="A0A4V3ARI0"/>
<evidence type="ECO:0000313" key="7">
    <source>
        <dbReference type="Proteomes" id="UP000295438"/>
    </source>
</evidence>
<dbReference type="PANTHER" id="PTHR10851:SF3">
    <property type="entry name" value="PYRIDOXINE_PYRIDOXAMINE 5'-PHOSPHATE OXIDASE 2"/>
    <property type="match status" value="1"/>
</dbReference>
<evidence type="ECO:0000256" key="1">
    <source>
        <dbReference type="ARBA" id="ARBA00001917"/>
    </source>
</evidence>
<evidence type="ECO:0000256" key="4">
    <source>
        <dbReference type="ARBA" id="ARBA00023002"/>
    </source>
</evidence>
<feature type="domain" description="Pyridoxamine 5'-phosphate oxidase Alr4036 family FMN-binding" evidence="5">
    <location>
        <begin position="21"/>
        <end position="101"/>
    </location>
</feature>
<comment type="caution">
    <text evidence="6">The sequence shown here is derived from an EMBL/GenBank/DDBJ whole genome shotgun (WGS) entry which is preliminary data.</text>
</comment>
<gene>
    <name evidence="6" type="ORF">E1898_06535</name>
</gene>
<organism evidence="6 7">
    <name type="scientific">Algoriphagus formosus</name>
    <dbReference type="NCBI Taxonomy" id="2007308"/>
    <lineage>
        <taxon>Bacteria</taxon>
        <taxon>Pseudomonadati</taxon>
        <taxon>Bacteroidota</taxon>
        <taxon>Cytophagia</taxon>
        <taxon>Cytophagales</taxon>
        <taxon>Cyclobacteriaceae</taxon>
        <taxon>Algoriphagus</taxon>
    </lineage>
</organism>
<comment type="cofactor">
    <cofactor evidence="1">
        <name>FMN</name>
        <dbReference type="ChEBI" id="CHEBI:58210"/>
    </cofactor>
</comment>
<dbReference type="Pfam" id="PF12766">
    <property type="entry name" value="Pyridox_oxase_2"/>
    <property type="match status" value="1"/>
</dbReference>
<dbReference type="GO" id="GO:0004733">
    <property type="term" value="F:pyridoxamine phosphate oxidase activity"/>
    <property type="evidence" value="ECO:0007669"/>
    <property type="project" value="InterPro"/>
</dbReference>
<dbReference type="PANTHER" id="PTHR10851">
    <property type="entry name" value="PYRIDOXINE-5-PHOSPHATE OXIDASE"/>
    <property type="match status" value="1"/>
</dbReference>
<dbReference type="InterPro" id="IPR000659">
    <property type="entry name" value="Pyridox_Oxase"/>
</dbReference>
<dbReference type="EMBL" id="SMUW01000030">
    <property type="protein sequence ID" value="TDK46697.1"/>
    <property type="molecule type" value="Genomic_DNA"/>
</dbReference>
<protein>
    <submittedName>
        <fullName evidence="6">General stress protein</fullName>
    </submittedName>
</protein>
<evidence type="ECO:0000256" key="3">
    <source>
        <dbReference type="ARBA" id="ARBA00022643"/>
    </source>
</evidence>
<sequence>MLFSKEETLEGIWQAVKHELHRGALDVKHPFHWVNLGTVSGDFPSVRTVVLRKVSEELHFFVYTDYRSEKCSDLKSNPNATLHFYHPKKQVQIRVKTQAKLHFQNELAEKLWETIPTHRRSEYSGVQTPGIPISNPQEGWNQGDLENHFFTVLDLEPLEIEVLQLRKEGHLRVMFSNKSGWKGTWLVP</sequence>
<keyword evidence="2" id="KW-0285">Flavoprotein</keyword>
<evidence type="ECO:0000256" key="2">
    <source>
        <dbReference type="ARBA" id="ARBA00022630"/>
    </source>
</evidence>
<accession>A0A4V3ARI0</accession>
<evidence type="ECO:0000313" key="6">
    <source>
        <dbReference type="EMBL" id="TDK46697.1"/>
    </source>
</evidence>
<name>A0A4V3ARI0_9BACT</name>
<evidence type="ECO:0000259" key="5">
    <source>
        <dbReference type="Pfam" id="PF12766"/>
    </source>
</evidence>
<dbReference type="SUPFAM" id="SSF50475">
    <property type="entry name" value="FMN-binding split barrel"/>
    <property type="match status" value="1"/>
</dbReference>